<keyword evidence="2" id="KW-1185">Reference proteome</keyword>
<dbReference type="Proteomes" id="UP001497700">
    <property type="component" value="Unassembled WGS sequence"/>
</dbReference>
<name>A0ACB9Z954_9PEZI</name>
<protein>
    <submittedName>
        <fullName evidence="1">Amidase</fullName>
    </submittedName>
</protein>
<accession>A0ACB9Z954</accession>
<evidence type="ECO:0000313" key="1">
    <source>
        <dbReference type="EMBL" id="KAI4868017.1"/>
    </source>
</evidence>
<sequence>MKQTWCPLSGVSRNTTCRNPPSPTGIRNKVIWPTARQSPLRQCVSSRCFGEWKFTPTLHPPLPDRSGRNKGHDLMMVGISGGWQDKVRLKREAQAKALAAATAATAAAADLRGLDLSVVDIDDISTLASRIASGELTSEAVAKAYIDKAIKAHNQTHALTEILFQDALAQARQLDEYREKHGSVVGPLHGIPVTLKDQFNVSGYDTTLGYVSRTFDPASEDAVLVQMLKKLGAVVLAKTNLPQSIMWCETENPLWGLTTNPLCSDYTPGGSTGGEAALLTLHGSLLGWGTDLGGSVRIPSSMMGLYGLKPSYSRLPYQGAPVSTDGQEHVPSSVGPLTRSLPSLTLVMKELIQLEPWKLDARCAPVPWRSEIFEEFKSKPLTIGVLADDGVVRPHPPLSRVLLSLVEKIREAGHDIVEWNADLHAECIQVMDEFYTADGGEDIRRDILAGGEPFIPHVEALVNKGQPISVYEYWQLNKRKVALQQAYLNKWNDIKSPRTGKQVDVVLMPPMPHTSVPHRSCRWVGYTKIWNVLDYTALVVPAGKVASVDREAPWNHTPRNILDEHNLALWNQAGEKMAELDLPVGVQIVGRRLEEEKVLAIGAVIDGLL</sequence>
<dbReference type="EMBL" id="MU393442">
    <property type="protein sequence ID" value="KAI4868017.1"/>
    <property type="molecule type" value="Genomic_DNA"/>
</dbReference>
<reference evidence="1 2" key="1">
    <citation type="journal article" date="2022" name="New Phytol.">
        <title>Ecological generalism drives hyperdiversity of secondary metabolite gene clusters in xylarialean endophytes.</title>
        <authorList>
            <person name="Franco M.E.E."/>
            <person name="Wisecaver J.H."/>
            <person name="Arnold A.E."/>
            <person name="Ju Y.M."/>
            <person name="Slot J.C."/>
            <person name="Ahrendt S."/>
            <person name="Moore L.P."/>
            <person name="Eastman K.E."/>
            <person name="Scott K."/>
            <person name="Konkel Z."/>
            <person name="Mondo S.J."/>
            <person name="Kuo A."/>
            <person name="Hayes R.D."/>
            <person name="Haridas S."/>
            <person name="Andreopoulos B."/>
            <person name="Riley R."/>
            <person name="LaButti K."/>
            <person name="Pangilinan J."/>
            <person name="Lipzen A."/>
            <person name="Amirebrahimi M."/>
            <person name="Yan J."/>
            <person name="Adam C."/>
            <person name="Keymanesh K."/>
            <person name="Ng V."/>
            <person name="Louie K."/>
            <person name="Northen T."/>
            <person name="Drula E."/>
            <person name="Henrissat B."/>
            <person name="Hsieh H.M."/>
            <person name="Youens-Clark K."/>
            <person name="Lutzoni F."/>
            <person name="Miadlikowska J."/>
            <person name="Eastwood D.C."/>
            <person name="Hamelin R.C."/>
            <person name="Grigoriev I.V."/>
            <person name="U'Ren J.M."/>
        </authorList>
    </citation>
    <scope>NUCLEOTIDE SEQUENCE [LARGE SCALE GENOMIC DNA]</scope>
    <source>
        <strain evidence="1 2">CBS 119005</strain>
    </source>
</reference>
<evidence type="ECO:0000313" key="2">
    <source>
        <dbReference type="Proteomes" id="UP001497700"/>
    </source>
</evidence>
<organism evidence="1 2">
    <name type="scientific">Hypoxylon rubiginosum</name>
    <dbReference type="NCBI Taxonomy" id="110542"/>
    <lineage>
        <taxon>Eukaryota</taxon>
        <taxon>Fungi</taxon>
        <taxon>Dikarya</taxon>
        <taxon>Ascomycota</taxon>
        <taxon>Pezizomycotina</taxon>
        <taxon>Sordariomycetes</taxon>
        <taxon>Xylariomycetidae</taxon>
        <taxon>Xylariales</taxon>
        <taxon>Hypoxylaceae</taxon>
        <taxon>Hypoxylon</taxon>
    </lineage>
</organism>
<gene>
    <name evidence="1" type="ORF">F4820DRAFT_412008</name>
</gene>
<proteinExistence type="predicted"/>
<comment type="caution">
    <text evidence="1">The sequence shown here is derived from an EMBL/GenBank/DDBJ whole genome shotgun (WGS) entry which is preliminary data.</text>
</comment>